<gene>
    <name evidence="13" type="ORF">OO017_07335</name>
</gene>
<proteinExistence type="inferred from homology"/>
<dbReference type="CDD" id="cd09019">
    <property type="entry name" value="galactose_mutarotase_like"/>
    <property type="match status" value="1"/>
</dbReference>
<dbReference type="InterPro" id="IPR018052">
    <property type="entry name" value="Ald1_epimerase_CS"/>
</dbReference>
<dbReference type="PROSITE" id="PS00545">
    <property type="entry name" value="ALDOSE_1_EPIMERASE"/>
    <property type="match status" value="1"/>
</dbReference>
<dbReference type="PANTHER" id="PTHR10091">
    <property type="entry name" value="ALDOSE-1-EPIMERASE"/>
    <property type="match status" value="1"/>
</dbReference>
<feature type="compositionally biased region" description="Polar residues" evidence="12">
    <location>
        <begin position="360"/>
        <end position="376"/>
    </location>
</feature>
<keyword evidence="8" id="KW-0106">Calcium</keyword>
<dbReference type="PANTHER" id="PTHR10091:SF0">
    <property type="entry name" value="GALACTOSE MUTAROTASE"/>
    <property type="match status" value="1"/>
</dbReference>
<comment type="subunit">
    <text evidence="5">Monomer.</text>
</comment>
<evidence type="ECO:0000256" key="2">
    <source>
        <dbReference type="ARBA" id="ARBA00001913"/>
    </source>
</evidence>
<evidence type="ECO:0000256" key="6">
    <source>
        <dbReference type="ARBA" id="ARBA00013185"/>
    </source>
</evidence>
<dbReference type="PIRSF" id="PIRSF005096">
    <property type="entry name" value="GALM"/>
    <property type="match status" value="1"/>
</dbReference>
<evidence type="ECO:0000256" key="3">
    <source>
        <dbReference type="ARBA" id="ARBA00005028"/>
    </source>
</evidence>
<dbReference type="Gene3D" id="2.70.98.10">
    <property type="match status" value="1"/>
</dbReference>
<comment type="pathway">
    <text evidence="3 11">Carbohydrate metabolism; hexose metabolism.</text>
</comment>
<dbReference type="InterPro" id="IPR008183">
    <property type="entry name" value="Aldose_1/G6P_1-epimerase"/>
</dbReference>
<evidence type="ECO:0000256" key="10">
    <source>
        <dbReference type="ARBA" id="ARBA00023277"/>
    </source>
</evidence>
<evidence type="ECO:0000256" key="12">
    <source>
        <dbReference type="SAM" id="MobiDB-lite"/>
    </source>
</evidence>
<evidence type="ECO:0000256" key="1">
    <source>
        <dbReference type="ARBA" id="ARBA00001614"/>
    </source>
</evidence>
<accession>A0ABT3RDX5</accession>
<feature type="compositionally biased region" description="Polar residues" evidence="12">
    <location>
        <begin position="29"/>
        <end position="38"/>
    </location>
</feature>
<dbReference type="EC" id="5.1.3.3" evidence="6 11"/>
<comment type="caution">
    <text evidence="13">The sequence shown here is derived from an EMBL/GenBank/DDBJ whole genome shotgun (WGS) entry which is preliminary data.</text>
</comment>
<evidence type="ECO:0000256" key="5">
    <source>
        <dbReference type="ARBA" id="ARBA00011245"/>
    </source>
</evidence>
<evidence type="ECO:0000256" key="7">
    <source>
        <dbReference type="ARBA" id="ARBA00014165"/>
    </source>
</evidence>
<evidence type="ECO:0000256" key="11">
    <source>
        <dbReference type="PIRNR" id="PIRNR005096"/>
    </source>
</evidence>
<evidence type="ECO:0000256" key="4">
    <source>
        <dbReference type="ARBA" id="ARBA00006206"/>
    </source>
</evidence>
<feature type="region of interest" description="Disordered" evidence="12">
    <location>
        <begin position="356"/>
        <end position="376"/>
    </location>
</feature>
<organism evidence="13 14">
    <name type="scientific">Pontibacter anaerobius</name>
    <dbReference type="NCBI Taxonomy" id="2993940"/>
    <lineage>
        <taxon>Bacteria</taxon>
        <taxon>Pseudomonadati</taxon>
        <taxon>Bacteroidota</taxon>
        <taxon>Cytophagia</taxon>
        <taxon>Cytophagales</taxon>
        <taxon>Hymenobacteraceae</taxon>
        <taxon>Pontibacter</taxon>
    </lineage>
</organism>
<evidence type="ECO:0000256" key="9">
    <source>
        <dbReference type="ARBA" id="ARBA00023235"/>
    </source>
</evidence>
<sequence>MLLALAGGLGAGSLAGCSNPEGNEEPNELTATKDQQQGMDIRQVPFGTTKEGKETTLYTLTNAKGMQVQITDYGATVTSILAPDRDGELGNVVLGFDSLAGYQSPEYLKSGPYFGAIVGRYGNRIAKGRFTLKGQKYRLATNNGENHLHGGTKGFDKVVWRAEPLPDQNAVRFTYVSPDGEEGYPGTLTSSVTYTLTEDNALKIDYSATTDKATPVNLTNHSYFNLAAGQASDALDHVITLNADRYTVVNASLIPTGELREVAGTVMDFTGPHAIGERVKQVEGGGYDHNYVLNGENGTMKKAATVYEPNSGRVMEVFTTEPGVQFYSGNFLDGTITGSGNKTYNRHYGFALETQHFPDSPNQPDFPSTTLEPGETYASTTIYKFSTRENDQPEQQSR</sequence>
<comment type="catalytic activity">
    <reaction evidence="1 11">
        <text>alpha-D-glucose = beta-D-glucose</text>
        <dbReference type="Rhea" id="RHEA:10264"/>
        <dbReference type="ChEBI" id="CHEBI:15903"/>
        <dbReference type="ChEBI" id="CHEBI:17925"/>
        <dbReference type="EC" id="5.1.3.3"/>
    </reaction>
</comment>
<keyword evidence="9 11" id="KW-0413">Isomerase</keyword>
<dbReference type="Proteomes" id="UP001207228">
    <property type="component" value="Unassembled WGS sequence"/>
</dbReference>
<protein>
    <recommendedName>
        <fullName evidence="7 11">Aldose 1-epimerase</fullName>
        <ecNumber evidence="6 11">5.1.3.3</ecNumber>
    </recommendedName>
</protein>
<dbReference type="InterPro" id="IPR047215">
    <property type="entry name" value="Galactose_mutarotase-like"/>
</dbReference>
<dbReference type="SUPFAM" id="SSF74650">
    <property type="entry name" value="Galactose mutarotase-like"/>
    <property type="match status" value="1"/>
</dbReference>
<keyword evidence="10 11" id="KW-0119">Carbohydrate metabolism</keyword>
<evidence type="ECO:0000313" key="13">
    <source>
        <dbReference type="EMBL" id="MCX2739752.1"/>
    </source>
</evidence>
<evidence type="ECO:0000313" key="14">
    <source>
        <dbReference type="Proteomes" id="UP001207228"/>
    </source>
</evidence>
<reference evidence="13 14" key="1">
    <citation type="submission" date="2022-11" db="EMBL/GenBank/DDBJ databases">
        <title>The characterization of three novel Bacteroidetes species and genomic analysis of their roles in tidal elemental geochemical cycles.</title>
        <authorList>
            <person name="Ma K.-J."/>
        </authorList>
    </citation>
    <scope>NUCLEOTIDE SEQUENCE [LARGE SCALE GENOMIC DNA]</scope>
    <source>
        <strain evidence="13 14">M82</strain>
    </source>
</reference>
<name>A0ABT3RDX5_9BACT</name>
<keyword evidence="14" id="KW-1185">Reference proteome</keyword>
<dbReference type="InterPro" id="IPR015443">
    <property type="entry name" value="Aldose_1-epimerase"/>
</dbReference>
<feature type="region of interest" description="Disordered" evidence="12">
    <location>
        <begin position="14"/>
        <end position="38"/>
    </location>
</feature>
<dbReference type="EMBL" id="JAPFQO010000003">
    <property type="protein sequence ID" value="MCX2739752.1"/>
    <property type="molecule type" value="Genomic_DNA"/>
</dbReference>
<dbReference type="Pfam" id="PF01263">
    <property type="entry name" value="Aldose_epim"/>
    <property type="match status" value="1"/>
</dbReference>
<dbReference type="InterPro" id="IPR011013">
    <property type="entry name" value="Gal_mutarotase_sf_dom"/>
</dbReference>
<comment type="cofactor">
    <cofactor evidence="2">
        <name>Ca(2+)</name>
        <dbReference type="ChEBI" id="CHEBI:29108"/>
    </cofactor>
</comment>
<evidence type="ECO:0000256" key="8">
    <source>
        <dbReference type="ARBA" id="ARBA00022837"/>
    </source>
</evidence>
<dbReference type="InterPro" id="IPR014718">
    <property type="entry name" value="GH-type_carb-bd"/>
</dbReference>
<comment type="similarity">
    <text evidence="4 11">Belongs to the aldose epimerase family.</text>
</comment>
<dbReference type="NCBIfam" id="NF008277">
    <property type="entry name" value="PRK11055.1"/>
    <property type="match status" value="1"/>
</dbReference>